<sequence length="293" mass="30804">MRIRSLLLALSASLLFAPQVTALAEFGIEGIGVVSTRADELRATRSADGRRLVWASNREGGAGGWDLWQATWQESRWTDARPLPFSTAADEVDPFLSADGRWLYFASNREGGHGGFDLYRAALLDDGGFGPAQNLGATINGADDERSPALREDDGSLLLASNRGGGAGGWDLWSARRAGDGFAAPQPMAGLNSPGDELDGSWLAGGRAVVFARGNSSGGAQLQLSHCRNGRWSAAEPLALSFNTAEGDTRAALVDASTPGELLVSGHARAPRAGGFDLYRMRAPASNGSDDCR</sequence>
<keyword evidence="1" id="KW-0732">Signal</keyword>
<dbReference type="EMBL" id="LDJG01000002">
    <property type="protein sequence ID" value="KRG60604.1"/>
    <property type="molecule type" value="Genomic_DNA"/>
</dbReference>
<comment type="caution">
    <text evidence="2">The sequence shown here is derived from an EMBL/GenBank/DDBJ whole genome shotgun (WGS) entry which is preliminary data.</text>
</comment>
<gene>
    <name evidence="2" type="ORF">ABB22_01550</name>
</gene>
<dbReference type="SUPFAM" id="SSF82171">
    <property type="entry name" value="DPP6 N-terminal domain-like"/>
    <property type="match status" value="1"/>
</dbReference>
<dbReference type="Proteomes" id="UP000050902">
    <property type="component" value="Unassembled WGS sequence"/>
</dbReference>
<feature type="chain" id="PRO_5047208892" evidence="1">
    <location>
        <begin position="23"/>
        <end position="293"/>
    </location>
</feature>
<name>A0ABR5NPJ9_9GAMM</name>
<keyword evidence="3" id="KW-1185">Reference proteome</keyword>
<dbReference type="Pfam" id="PF07676">
    <property type="entry name" value="PD40"/>
    <property type="match status" value="2"/>
</dbReference>
<dbReference type="RefSeq" id="WP_055766988.1">
    <property type="nucleotide sequence ID" value="NZ_LDJG01000002.1"/>
</dbReference>
<evidence type="ECO:0000313" key="2">
    <source>
        <dbReference type="EMBL" id="KRG60604.1"/>
    </source>
</evidence>
<feature type="signal peptide" evidence="1">
    <location>
        <begin position="1"/>
        <end position="22"/>
    </location>
</feature>
<proteinExistence type="predicted"/>
<evidence type="ECO:0000256" key="1">
    <source>
        <dbReference type="SAM" id="SignalP"/>
    </source>
</evidence>
<dbReference type="Gene3D" id="2.120.10.30">
    <property type="entry name" value="TolB, C-terminal domain"/>
    <property type="match status" value="1"/>
</dbReference>
<dbReference type="InterPro" id="IPR011042">
    <property type="entry name" value="6-blade_b-propeller_TolB-like"/>
</dbReference>
<reference evidence="2 3" key="1">
    <citation type="submission" date="2015-05" db="EMBL/GenBank/DDBJ databases">
        <title>Genome sequencing and analysis of members of genus Stenotrophomonas.</title>
        <authorList>
            <person name="Patil P.P."/>
            <person name="Midha S."/>
            <person name="Patil P.B."/>
        </authorList>
    </citation>
    <scope>NUCLEOTIDE SEQUENCE [LARGE SCALE GENOMIC DNA]</scope>
    <source>
        <strain evidence="2 3">DSM 12575</strain>
    </source>
</reference>
<accession>A0ABR5NPJ9</accession>
<protein>
    <submittedName>
        <fullName evidence="2">TolB-like protein</fullName>
    </submittedName>
</protein>
<organism evidence="2 3">
    <name type="scientific">Stenotrophomonas nitritireducens</name>
    <dbReference type="NCBI Taxonomy" id="83617"/>
    <lineage>
        <taxon>Bacteria</taxon>
        <taxon>Pseudomonadati</taxon>
        <taxon>Pseudomonadota</taxon>
        <taxon>Gammaproteobacteria</taxon>
        <taxon>Lysobacterales</taxon>
        <taxon>Lysobacteraceae</taxon>
        <taxon>Stenotrophomonas</taxon>
    </lineage>
</organism>
<evidence type="ECO:0000313" key="3">
    <source>
        <dbReference type="Proteomes" id="UP000050902"/>
    </source>
</evidence>
<dbReference type="InterPro" id="IPR011659">
    <property type="entry name" value="WD40"/>
</dbReference>